<dbReference type="GO" id="GO:0051603">
    <property type="term" value="P:proteolysis involved in protein catabolic process"/>
    <property type="evidence" value="ECO:0007669"/>
    <property type="project" value="InterPro"/>
</dbReference>
<comment type="catalytic activity">
    <reaction evidence="1">
        <text>Cleavage of peptide bonds with very broad specificity.</text>
        <dbReference type="EC" id="3.4.25.1"/>
    </reaction>
</comment>
<evidence type="ECO:0000256" key="10">
    <source>
        <dbReference type="PIRSR" id="PIRSR600243-1"/>
    </source>
</evidence>
<dbReference type="PANTHER" id="PTHR32194:SF4">
    <property type="entry name" value="PROTEASOME SUBUNIT BETA TYPE-7"/>
    <property type="match status" value="1"/>
</dbReference>
<reference evidence="11 12" key="1">
    <citation type="journal article" date="2001" name="Nature">
        <title>The highly reduced genome of an enslaved algal nucleus.</title>
        <authorList>
            <person name="Douglas S."/>
            <person name="Zauner S."/>
            <person name="Fraunholz M."/>
            <person name="Beaton M."/>
            <person name="Penny S."/>
            <person name="Deng L."/>
            <person name="Wu X."/>
            <person name="Reith M."/>
            <person name="Cavalier-Smith T."/>
            <person name="Maier U."/>
        </authorList>
    </citation>
    <scope>NUCLEOTIDE SEQUENCE [LARGE SCALE GENOMIC DNA]</scope>
</reference>
<dbReference type="PANTHER" id="PTHR32194">
    <property type="entry name" value="METALLOPROTEASE TLDD"/>
    <property type="match status" value="1"/>
</dbReference>
<evidence type="ECO:0000256" key="5">
    <source>
        <dbReference type="ARBA" id="ARBA00022670"/>
    </source>
</evidence>
<dbReference type="SUPFAM" id="SSF56235">
    <property type="entry name" value="N-terminal nucleophile aminohydrolases (Ntn hydrolases)"/>
    <property type="match status" value="1"/>
</dbReference>
<evidence type="ECO:0000256" key="7">
    <source>
        <dbReference type="ARBA" id="ARBA00022801"/>
    </source>
</evidence>
<dbReference type="PIR" id="E90132">
    <property type="entry name" value="E90132"/>
</dbReference>
<evidence type="ECO:0000256" key="6">
    <source>
        <dbReference type="ARBA" id="ARBA00022698"/>
    </source>
</evidence>
<keyword evidence="9" id="KW-0539">Nucleus</keyword>
<keyword evidence="5" id="KW-0645">Protease</keyword>
<keyword evidence="7" id="KW-0378">Hydrolase</keyword>
<dbReference type="CDD" id="cd03763">
    <property type="entry name" value="proteasome_beta_type_7"/>
    <property type="match status" value="1"/>
</dbReference>
<dbReference type="PRINTS" id="PR00141">
    <property type="entry name" value="PROTEASOME"/>
</dbReference>
<dbReference type="GeneID" id="857222"/>
<evidence type="ECO:0000256" key="3">
    <source>
        <dbReference type="ARBA" id="ARBA00012039"/>
    </source>
</evidence>
<name>Q98S31_GUITH</name>
<dbReference type="Gene3D" id="3.60.20.10">
    <property type="entry name" value="Glutamine Phosphoribosylpyrophosphate, subunit 1, domain 1"/>
    <property type="match status" value="1"/>
</dbReference>
<keyword evidence="11" id="KW-0542">Nucleomorph</keyword>
<dbReference type="GO" id="GO:0004298">
    <property type="term" value="F:threonine-type endopeptidase activity"/>
    <property type="evidence" value="ECO:0007669"/>
    <property type="project" value="UniProtKB-KW"/>
</dbReference>
<evidence type="ECO:0000313" key="11">
    <source>
        <dbReference type="EMBL" id="AAK39749.1"/>
    </source>
</evidence>
<dbReference type="InterPro" id="IPR000243">
    <property type="entry name" value="Pept_T1A_subB"/>
</dbReference>
<keyword evidence="8 11" id="KW-0647">Proteasome</keyword>
<comment type="subcellular location">
    <subcellularLocation>
        <location evidence="2">Nucleus</location>
    </subcellularLocation>
</comment>
<dbReference type="InterPro" id="IPR023333">
    <property type="entry name" value="Proteasome_suB-type"/>
</dbReference>
<geneLocation type="nucleomorph" evidence="11"/>
<dbReference type="GO" id="GO:0005634">
    <property type="term" value="C:nucleus"/>
    <property type="evidence" value="ECO:0007669"/>
    <property type="project" value="UniProtKB-SubCell"/>
</dbReference>
<dbReference type="InterPro" id="IPR029055">
    <property type="entry name" value="Ntn_hydrolases_N"/>
</dbReference>
<dbReference type="EC" id="3.4.25.1" evidence="3"/>
<gene>
    <name evidence="11" type="primary">prsB7</name>
</gene>
<dbReference type="InterPro" id="IPR001353">
    <property type="entry name" value="Proteasome_sua/b"/>
</dbReference>
<dbReference type="AlphaFoldDB" id="Q98S31"/>
<sequence length="236" mass="26273">MLIKFYDDDHDLWSDMSIRTKFKINKNIKVDKTGTTIIGICIKNHIVLAADTRSTRGKITNDSSCKKIHFIGNNIGICGAGTSADIQNIINYLKININFLNLEKLKETNLEECTKIIQNFLFNYKGMISAALIIGGFDYYGLNLYSIYPDGSMDKNFFISMGSGSFAAMTILEKNYNEIMSLESAINISKQAILAGVYNDLGSGGSVDLYVISKSKNLMYRGISLTLKSNNYLARS</sequence>
<dbReference type="Pfam" id="PF00227">
    <property type="entry name" value="Proteasome"/>
    <property type="match status" value="1"/>
</dbReference>
<evidence type="ECO:0000256" key="1">
    <source>
        <dbReference type="ARBA" id="ARBA00001198"/>
    </source>
</evidence>
<protein>
    <recommendedName>
        <fullName evidence="3">proteasome endopeptidase complex</fullName>
        <ecNumber evidence="3">3.4.25.1</ecNumber>
    </recommendedName>
</protein>
<proteinExistence type="predicted"/>
<dbReference type="MEROPS" id="T01.A02"/>
<evidence type="ECO:0000256" key="4">
    <source>
        <dbReference type="ARBA" id="ARBA00022490"/>
    </source>
</evidence>
<keyword evidence="4" id="KW-0963">Cytoplasm</keyword>
<dbReference type="PROSITE" id="PS51476">
    <property type="entry name" value="PROTEASOME_BETA_2"/>
    <property type="match status" value="1"/>
</dbReference>
<accession>Q98S31</accession>
<evidence type="ECO:0000313" key="12">
    <source>
        <dbReference type="Proteomes" id="UP000242167"/>
    </source>
</evidence>
<keyword evidence="6" id="KW-0888">Threonine protease</keyword>
<dbReference type="GO" id="GO:0005839">
    <property type="term" value="C:proteasome core complex"/>
    <property type="evidence" value="ECO:0007669"/>
    <property type="project" value="InterPro"/>
</dbReference>
<evidence type="ECO:0000256" key="8">
    <source>
        <dbReference type="ARBA" id="ARBA00022942"/>
    </source>
</evidence>
<dbReference type="GO" id="GO:0005737">
    <property type="term" value="C:cytoplasm"/>
    <property type="evidence" value="ECO:0007669"/>
    <property type="project" value="TreeGrafter"/>
</dbReference>
<feature type="active site" description="Nucleophile" evidence="10">
    <location>
        <position position="35"/>
    </location>
</feature>
<dbReference type="EMBL" id="AF083031">
    <property type="protein sequence ID" value="AAK39749.1"/>
    <property type="molecule type" value="Genomic_DNA"/>
</dbReference>
<dbReference type="RefSeq" id="XP_001713440.1">
    <property type="nucleotide sequence ID" value="XM_001713388.1"/>
</dbReference>
<evidence type="ECO:0000256" key="2">
    <source>
        <dbReference type="ARBA" id="ARBA00004123"/>
    </source>
</evidence>
<organism evidence="11 12">
    <name type="scientific">Guillardia theta</name>
    <name type="common">Cryptophyte</name>
    <name type="synonym">Cryptomonas phi</name>
    <dbReference type="NCBI Taxonomy" id="55529"/>
    <lineage>
        <taxon>Eukaryota</taxon>
        <taxon>Cryptophyceae</taxon>
        <taxon>Pyrenomonadales</taxon>
        <taxon>Geminigeraceae</taxon>
        <taxon>Guillardia</taxon>
    </lineage>
</organism>
<dbReference type="Proteomes" id="UP000242167">
    <property type="component" value="Nucleomorph 3"/>
</dbReference>
<evidence type="ECO:0000256" key="9">
    <source>
        <dbReference type="ARBA" id="ARBA00023242"/>
    </source>
</evidence>